<accession>A0A0F9K5V1</accession>
<sequence length="130" mass="14814">MSDGHEKREFERYENLPVEEPIMARFQIRSDTQETGSDDWDSANLLNISVGGTFFCSKKDLGIGTLLDLKIDLPKSTSTINCVGEVIRIEQFEPTSVFTNAIKFIDIGEQEKEMINATVENFLEYNITHF</sequence>
<reference evidence="2" key="1">
    <citation type="journal article" date="2015" name="Nature">
        <title>Complex archaea that bridge the gap between prokaryotes and eukaryotes.</title>
        <authorList>
            <person name="Spang A."/>
            <person name="Saw J.H."/>
            <person name="Jorgensen S.L."/>
            <person name="Zaremba-Niedzwiedzka K."/>
            <person name="Martijn J."/>
            <person name="Lind A.E."/>
            <person name="van Eijk R."/>
            <person name="Schleper C."/>
            <person name="Guy L."/>
            <person name="Ettema T.J."/>
        </authorList>
    </citation>
    <scope>NUCLEOTIDE SEQUENCE</scope>
</reference>
<protein>
    <recommendedName>
        <fullName evidence="1">PilZ domain-containing protein</fullName>
    </recommendedName>
</protein>
<dbReference type="Gene3D" id="2.40.10.220">
    <property type="entry name" value="predicted glycosyltransferase like domains"/>
    <property type="match status" value="1"/>
</dbReference>
<evidence type="ECO:0000313" key="2">
    <source>
        <dbReference type="EMBL" id="KKM77474.1"/>
    </source>
</evidence>
<dbReference type="GO" id="GO:0035438">
    <property type="term" value="F:cyclic-di-GMP binding"/>
    <property type="evidence" value="ECO:0007669"/>
    <property type="project" value="InterPro"/>
</dbReference>
<name>A0A0F9K5V1_9ZZZZ</name>
<dbReference type="SUPFAM" id="SSF141371">
    <property type="entry name" value="PilZ domain-like"/>
    <property type="match status" value="1"/>
</dbReference>
<dbReference type="EMBL" id="LAZR01008636">
    <property type="protein sequence ID" value="KKM77474.1"/>
    <property type="molecule type" value="Genomic_DNA"/>
</dbReference>
<comment type="caution">
    <text evidence="2">The sequence shown here is derived from an EMBL/GenBank/DDBJ whole genome shotgun (WGS) entry which is preliminary data.</text>
</comment>
<proteinExistence type="predicted"/>
<dbReference type="Pfam" id="PF07238">
    <property type="entry name" value="PilZ"/>
    <property type="match status" value="1"/>
</dbReference>
<evidence type="ECO:0000259" key="1">
    <source>
        <dbReference type="Pfam" id="PF07238"/>
    </source>
</evidence>
<dbReference type="InterPro" id="IPR009875">
    <property type="entry name" value="PilZ_domain"/>
</dbReference>
<organism evidence="2">
    <name type="scientific">marine sediment metagenome</name>
    <dbReference type="NCBI Taxonomy" id="412755"/>
    <lineage>
        <taxon>unclassified sequences</taxon>
        <taxon>metagenomes</taxon>
        <taxon>ecological metagenomes</taxon>
    </lineage>
</organism>
<dbReference type="AlphaFoldDB" id="A0A0F9K5V1"/>
<gene>
    <name evidence="2" type="ORF">LCGC14_1369660</name>
</gene>
<feature type="domain" description="PilZ" evidence="1">
    <location>
        <begin position="6"/>
        <end position="117"/>
    </location>
</feature>